<evidence type="ECO:0000256" key="1">
    <source>
        <dbReference type="ARBA" id="ARBA00007584"/>
    </source>
</evidence>
<dbReference type="InParanoid" id="A0A1V9XH90"/>
<gene>
    <name evidence="5" type="ORF">BIW11_10086</name>
</gene>
<dbReference type="AlphaFoldDB" id="A0A1V9XH90"/>
<evidence type="ECO:0000256" key="4">
    <source>
        <dbReference type="SAM" id="MobiDB-lite"/>
    </source>
</evidence>
<evidence type="ECO:0000256" key="2">
    <source>
        <dbReference type="ARBA" id="ARBA00023054"/>
    </source>
</evidence>
<sequence length="238" mass="26135">MAVGAFPLAKLGALFIKQLSKPLANKLKSRAKNSPFFRQYVCMPPAQFYHWCEVNIKMKLLNLGKPSAVKPLNEREAIDLGAELLGEFIIFGVASATIAAEYVRQSRNERAREDMKEDRYHRLTHELQELQVVVGRQEAEIQHLSRLIGAPLHQIVPVVKPNPAAKKEASAYVSLDQAIDDAKTAMGKDNSSHRDHTSSTTASSSSDVRGKSGNHTHAPNSNESAKAEKAQAPSSAQK</sequence>
<dbReference type="Proteomes" id="UP000192247">
    <property type="component" value="Unassembled WGS sequence"/>
</dbReference>
<dbReference type="GO" id="GO:0005739">
    <property type="term" value="C:mitochondrion"/>
    <property type="evidence" value="ECO:0007669"/>
    <property type="project" value="TreeGrafter"/>
</dbReference>
<comment type="similarity">
    <text evidence="1">Belongs to the OPA3 family.</text>
</comment>
<feature type="region of interest" description="Disordered" evidence="4">
    <location>
        <begin position="183"/>
        <end position="238"/>
    </location>
</feature>
<keyword evidence="6" id="KW-1185">Reference proteome</keyword>
<name>A0A1V9XH90_9ACAR</name>
<dbReference type="OrthoDB" id="2129069at2759"/>
<dbReference type="PANTHER" id="PTHR12499:SF0">
    <property type="entry name" value="OPTIC ATROPHY 3 PROTEIN"/>
    <property type="match status" value="1"/>
</dbReference>
<keyword evidence="2 3" id="KW-0175">Coiled coil</keyword>
<dbReference type="STRING" id="418985.A0A1V9XH90"/>
<protein>
    <submittedName>
        <fullName evidence="5">Putative OPA3 protein</fullName>
    </submittedName>
</protein>
<feature type="coiled-coil region" evidence="3">
    <location>
        <begin position="120"/>
        <end position="147"/>
    </location>
</feature>
<comment type="caution">
    <text evidence="5">The sequence shown here is derived from an EMBL/GenBank/DDBJ whole genome shotgun (WGS) entry which is preliminary data.</text>
</comment>
<organism evidence="5 6">
    <name type="scientific">Tropilaelaps mercedesae</name>
    <dbReference type="NCBI Taxonomy" id="418985"/>
    <lineage>
        <taxon>Eukaryota</taxon>
        <taxon>Metazoa</taxon>
        <taxon>Ecdysozoa</taxon>
        <taxon>Arthropoda</taxon>
        <taxon>Chelicerata</taxon>
        <taxon>Arachnida</taxon>
        <taxon>Acari</taxon>
        <taxon>Parasitiformes</taxon>
        <taxon>Mesostigmata</taxon>
        <taxon>Gamasina</taxon>
        <taxon>Dermanyssoidea</taxon>
        <taxon>Laelapidae</taxon>
        <taxon>Tropilaelaps</taxon>
    </lineage>
</organism>
<reference evidence="5 6" key="1">
    <citation type="journal article" date="2017" name="Gigascience">
        <title>Draft genome of the honey bee ectoparasitic mite, Tropilaelaps mercedesae, is shaped by the parasitic life history.</title>
        <authorList>
            <person name="Dong X."/>
            <person name="Armstrong S.D."/>
            <person name="Xia D."/>
            <person name="Makepeace B.L."/>
            <person name="Darby A.C."/>
            <person name="Kadowaki T."/>
        </authorList>
    </citation>
    <scope>NUCLEOTIDE SEQUENCE [LARGE SCALE GENOMIC DNA]</scope>
    <source>
        <strain evidence="5">Wuxi-XJTLU</strain>
    </source>
</reference>
<feature type="compositionally biased region" description="Low complexity" evidence="4">
    <location>
        <begin position="198"/>
        <end position="207"/>
    </location>
</feature>
<dbReference type="PANTHER" id="PTHR12499">
    <property type="entry name" value="OPTIC ATROPHY 3 PROTEIN OPA3"/>
    <property type="match status" value="1"/>
</dbReference>
<evidence type="ECO:0000313" key="6">
    <source>
        <dbReference type="Proteomes" id="UP000192247"/>
    </source>
</evidence>
<feature type="compositionally biased region" description="Polar residues" evidence="4">
    <location>
        <begin position="213"/>
        <end position="224"/>
    </location>
</feature>
<proteinExistence type="inferred from homology"/>
<dbReference type="FunCoup" id="A0A1V9XH90">
    <property type="interactions" value="790"/>
</dbReference>
<evidence type="ECO:0000256" key="3">
    <source>
        <dbReference type="SAM" id="Coils"/>
    </source>
</evidence>
<dbReference type="GO" id="GO:0019216">
    <property type="term" value="P:regulation of lipid metabolic process"/>
    <property type="evidence" value="ECO:0007669"/>
    <property type="project" value="TreeGrafter"/>
</dbReference>
<accession>A0A1V9XH90</accession>
<dbReference type="EMBL" id="MNPL01010843">
    <property type="protein sequence ID" value="OQR72897.1"/>
    <property type="molecule type" value="Genomic_DNA"/>
</dbReference>
<dbReference type="InterPro" id="IPR010754">
    <property type="entry name" value="OPA3-like"/>
</dbReference>
<dbReference type="Pfam" id="PF07047">
    <property type="entry name" value="OPA3"/>
    <property type="match status" value="1"/>
</dbReference>
<evidence type="ECO:0000313" key="5">
    <source>
        <dbReference type="EMBL" id="OQR72897.1"/>
    </source>
</evidence>